<organism evidence="14 15">
    <name type="scientific">Candidatus Pantoea edessiphila</name>
    <dbReference type="NCBI Taxonomy" id="2044610"/>
    <lineage>
        <taxon>Bacteria</taxon>
        <taxon>Pseudomonadati</taxon>
        <taxon>Pseudomonadota</taxon>
        <taxon>Gammaproteobacteria</taxon>
        <taxon>Enterobacterales</taxon>
        <taxon>Erwiniaceae</taxon>
        <taxon>Pantoea</taxon>
    </lineage>
</organism>
<dbReference type="AlphaFoldDB" id="A0A2P5T2L8"/>
<accession>A0A2P5T2L8</accession>
<comment type="subcellular location">
    <subcellularLocation>
        <location evidence="1 12">Cell membrane</location>
        <topology evidence="1 12">Multi-pass membrane protein</topology>
    </subcellularLocation>
</comment>
<dbReference type="EC" id="2.7.8.-" evidence="12"/>
<evidence type="ECO:0000256" key="1">
    <source>
        <dbReference type="ARBA" id="ARBA00004651"/>
    </source>
</evidence>
<dbReference type="GO" id="GO:0008808">
    <property type="term" value="F:cardiolipin synthase activity"/>
    <property type="evidence" value="ECO:0007669"/>
    <property type="project" value="UniProtKB-UniRule"/>
</dbReference>
<dbReference type="Proteomes" id="UP000295937">
    <property type="component" value="Unassembled WGS sequence"/>
</dbReference>
<dbReference type="Gene3D" id="3.30.870.10">
    <property type="entry name" value="Endonuclease Chain A"/>
    <property type="match status" value="2"/>
</dbReference>
<keyword evidence="3 12" id="KW-0444">Lipid biosynthesis</keyword>
<dbReference type="HAMAP" id="MF_00190">
    <property type="entry name" value="Cardiolipin_synth_ClsA"/>
    <property type="match status" value="1"/>
</dbReference>
<keyword evidence="7 12" id="KW-1133">Transmembrane helix</keyword>
<keyword evidence="5 12" id="KW-0812">Transmembrane</keyword>
<evidence type="ECO:0000256" key="5">
    <source>
        <dbReference type="ARBA" id="ARBA00022692"/>
    </source>
</evidence>
<evidence type="ECO:0000256" key="10">
    <source>
        <dbReference type="ARBA" id="ARBA00023209"/>
    </source>
</evidence>
<dbReference type="Pfam" id="PF13396">
    <property type="entry name" value="PLDc_N"/>
    <property type="match status" value="1"/>
</dbReference>
<feature type="active site" evidence="12">
    <location>
        <position position="394"/>
    </location>
</feature>
<dbReference type="InterPro" id="IPR025202">
    <property type="entry name" value="PLD-like_dom"/>
</dbReference>
<evidence type="ECO:0000256" key="11">
    <source>
        <dbReference type="ARBA" id="ARBA00023264"/>
    </source>
</evidence>
<feature type="active site" evidence="12">
    <location>
        <position position="392"/>
    </location>
</feature>
<dbReference type="GO" id="GO:0032049">
    <property type="term" value="P:cardiolipin biosynthetic process"/>
    <property type="evidence" value="ECO:0007669"/>
    <property type="project" value="UniProtKB-UniRule"/>
</dbReference>
<dbReference type="PANTHER" id="PTHR21248">
    <property type="entry name" value="CARDIOLIPIN SYNTHASE"/>
    <property type="match status" value="1"/>
</dbReference>
<feature type="transmembrane region" description="Helical" evidence="12">
    <location>
        <begin position="26"/>
        <end position="51"/>
    </location>
</feature>
<comment type="similarity">
    <text evidence="12">Belongs to the phospholipase D family. Cardiolipin synthase subfamily. ClsA sub-subfamily.</text>
</comment>
<evidence type="ECO:0000256" key="8">
    <source>
        <dbReference type="ARBA" id="ARBA00023098"/>
    </source>
</evidence>
<feature type="domain" description="PLD phosphodiesterase" evidence="13">
    <location>
        <begin position="387"/>
        <end position="414"/>
    </location>
</feature>
<feature type="active site" evidence="12">
    <location>
        <position position="219"/>
    </location>
</feature>
<dbReference type="OrthoDB" id="9814092at2"/>
<dbReference type="CDD" id="cd09152">
    <property type="entry name" value="PLDc_EcCLS_like_1"/>
    <property type="match status" value="1"/>
</dbReference>
<feature type="active site" evidence="12">
    <location>
        <position position="214"/>
    </location>
</feature>
<evidence type="ECO:0000256" key="9">
    <source>
        <dbReference type="ARBA" id="ARBA00023136"/>
    </source>
</evidence>
<comment type="catalytic activity">
    <reaction evidence="12">
        <text>2 a 1,2-diacyl-sn-glycero-3-phospho-(1'-sn-glycerol) = a cardiolipin + glycerol</text>
        <dbReference type="Rhea" id="RHEA:31451"/>
        <dbReference type="ChEBI" id="CHEBI:17754"/>
        <dbReference type="ChEBI" id="CHEBI:62237"/>
        <dbReference type="ChEBI" id="CHEBI:64716"/>
    </reaction>
</comment>
<dbReference type="GO" id="GO:0005886">
    <property type="term" value="C:plasma membrane"/>
    <property type="evidence" value="ECO:0007669"/>
    <property type="project" value="UniProtKB-SubCell"/>
</dbReference>
<evidence type="ECO:0000256" key="3">
    <source>
        <dbReference type="ARBA" id="ARBA00022516"/>
    </source>
</evidence>
<dbReference type="InterPro" id="IPR027379">
    <property type="entry name" value="CLS_N"/>
</dbReference>
<sequence>MFVYWLLVANITLRILMKRRAVNSSMAWLLAIYVLPVIGMIIYLSFGELYLEKSRINRTRSIWTHTNNLINKLTQQKKIFATTYSNVAHSLFKLCTKRQGIPAVKGNKLKLINNPVDIMRSLINDIKIARHNIEMIFYIWHPGGLADEVAESLIKAACRGVKCRLILDSAGSISFFRSNWVKKMRSSGIEVIEALKINLLQFFLRRIDLRQHRKLVLIDSYTAYIGSMNLVDPVFFKQNIGVGHWVDLMVRIEGPISTIIGMIFNCDWEIETGNSILPIYEKKGIQKIREKNVCTAQIVASGPTFPKGIMHQALLTTIYSAREHLIMTTPYFVPSEDLLHALCTAALRGVDVDIVIPLHNDSLLVTWASRAFFSELLEAGVNIYQFEGGLLHTKSILVDGQLTLLGTFNLDMRSLWLNFEITLIVDNSSFSNNLASLQYDYISNSRLLDRETWSKRSFWQKLLEMIFYLFSPLL</sequence>
<dbReference type="NCBIfam" id="TIGR04265">
    <property type="entry name" value="bac_cardiolipin"/>
    <property type="match status" value="1"/>
</dbReference>
<feature type="active site" evidence="12">
    <location>
        <position position="399"/>
    </location>
</feature>
<evidence type="ECO:0000256" key="12">
    <source>
        <dbReference type="HAMAP-Rule" id="MF_00190"/>
    </source>
</evidence>
<dbReference type="PROSITE" id="PS50035">
    <property type="entry name" value="PLD"/>
    <property type="match status" value="2"/>
</dbReference>
<comment type="caution">
    <text evidence="14">The sequence shown here is derived from an EMBL/GenBank/DDBJ whole genome shotgun (WGS) entry which is preliminary data.</text>
</comment>
<keyword evidence="2 12" id="KW-1003">Cell membrane</keyword>
<protein>
    <recommendedName>
        <fullName evidence="12">Cardiolipin synthase A</fullName>
        <shortName evidence="12">CL synthase</shortName>
        <ecNumber evidence="12">2.7.8.-</ecNumber>
    </recommendedName>
</protein>
<name>A0A2P5T2L8_9GAMM</name>
<evidence type="ECO:0000259" key="13">
    <source>
        <dbReference type="PROSITE" id="PS50035"/>
    </source>
</evidence>
<keyword evidence="10 12" id="KW-0594">Phospholipid biosynthesis</keyword>
<dbReference type="CDD" id="cd09158">
    <property type="entry name" value="PLDc_EcCLS_like_2"/>
    <property type="match status" value="1"/>
</dbReference>
<proteinExistence type="inferred from homology"/>
<dbReference type="InterPro" id="IPR022924">
    <property type="entry name" value="Cardiolipin_synthase"/>
</dbReference>
<comment type="function">
    <text evidence="12">Catalyzes the reversible phosphatidyl group transfer from one phosphatidylglycerol molecule to another to form cardiolipin (CL) (diphosphatidylglycerol) and glycerol.</text>
</comment>
<dbReference type="SUPFAM" id="SSF56024">
    <property type="entry name" value="Phospholipase D/nuclease"/>
    <property type="match status" value="2"/>
</dbReference>
<keyword evidence="6" id="KW-0677">Repeat</keyword>
<evidence type="ECO:0000256" key="6">
    <source>
        <dbReference type="ARBA" id="ARBA00022737"/>
    </source>
</evidence>
<evidence type="ECO:0000313" key="14">
    <source>
        <dbReference type="EMBL" id="PPI88835.1"/>
    </source>
</evidence>
<reference evidence="14 15" key="1">
    <citation type="journal article" date="2018" name="Genome Biol. Evol.">
        <title>Cladogenesis and Genomic Streamlining in Extracellular Endosymbionts of Tropical Stink Bugs.</title>
        <authorList>
            <person name="Otero-Bravo A."/>
            <person name="Goffredi S."/>
            <person name="Sabree Z.L."/>
        </authorList>
    </citation>
    <scope>NUCLEOTIDE SEQUENCE [LARGE SCALE GENOMIC DNA]</scope>
    <source>
        <strain evidence="14 15">SoEO</strain>
    </source>
</reference>
<dbReference type="EMBL" id="PDKR01000001">
    <property type="protein sequence ID" value="PPI88835.1"/>
    <property type="molecule type" value="Genomic_DNA"/>
</dbReference>
<dbReference type="Pfam" id="PF13091">
    <property type="entry name" value="PLDc_2"/>
    <property type="match status" value="2"/>
</dbReference>
<dbReference type="InterPro" id="IPR030840">
    <property type="entry name" value="CL_synthase_A"/>
</dbReference>
<feature type="active site" evidence="12">
    <location>
        <position position="212"/>
    </location>
</feature>
<dbReference type="PANTHER" id="PTHR21248:SF22">
    <property type="entry name" value="PHOSPHOLIPASE D"/>
    <property type="match status" value="1"/>
</dbReference>
<evidence type="ECO:0000313" key="15">
    <source>
        <dbReference type="Proteomes" id="UP000295937"/>
    </source>
</evidence>
<dbReference type="InterPro" id="IPR001736">
    <property type="entry name" value="PLipase_D/transphosphatidylase"/>
</dbReference>
<evidence type="ECO:0000256" key="2">
    <source>
        <dbReference type="ARBA" id="ARBA00022475"/>
    </source>
</evidence>
<keyword evidence="9 12" id="KW-0472">Membrane</keyword>
<keyword evidence="8 12" id="KW-0443">Lipid metabolism</keyword>
<comment type="caution">
    <text evidence="12">Lacks conserved residue(s) required for the propagation of feature annotation.</text>
</comment>
<feature type="domain" description="PLD phosphodiesterase" evidence="13">
    <location>
        <begin position="207"/>
        <end position="234"/>
    </location>
</feature>
<keyword evidence="11 12" id="KW-1208">Phospholipid metabolism</keyword>
<evidence type="ECO:0000256" key="7">
    <source>
        <dbReference type="ARBA" id="ARBA00022989"/>
    </source>
</evidence>
<dbReference type="SMART" id="SM00155">
    <property type="entry name" value="PLDc"/>
    <property type="match status" value="2"/>
</dbReference>
<gene>
    <name evidence="14" type="primary">cls</name>
    <name evidence="12" type="synonym">clsA</name>
    <name evidence="14" type="ORF">CRV09_00800</name>
</gene>
<evidence type="ECO:0000256" key="4">
    <source>
        <dbReference type="ARBA" id="ARBA00022679"/>
    </source>
</evidence>
<keyword evidence="4 12" id="KW-0808">Transferase</keyword>